<proteinExistence type="predicted"/>
<dbReference type="EMBL" id="MLJW01003377">
    <property type="protein sequence ID" value="OIQ72195.1"/>
    <property type="molecule type" value="Genomic_DNA"/>
</dbReference>
<accession>A0A1J5Q405</accession>
<organism evidence="1">
    <name type="scientific">mine drainage metagenome</name>
    <dbReference type="NCBI Taxonomy" id="410659"/>
    <lineage>
        <taxon>unclassified sequences</taxon>
        <taxon>metagenomes</taxon>
        <taxon>ecological metagenomes</taxon>
    </lineage>
</organism>
<reference evidence="1" key="1">
    <citation type="submission" date="2016-10" db="EMBL/GenBank/DDBJ databases">
        <title>Sequence of Gallionella enrichment culture.</title>
        <authorList>
            <person name="Poehlein A."/>
            <person name="Muehling M."/>
            <person name="Daniel R."/>
        </authorList>
    </citation>
    <scope>NUCLEOTIDE SEQUENCE</scope>
</reference>
<dbReference type="AlphaFoldDB" id="A0A1J5Q405"/>
<gene>
    <name evidence="1" type="ORF">GALL_461840</name>
</gene>
<protein>
    <submittedName>
        <fullName evidence="1">Uncharacterized protein</fullName>
    </submittedName>
</protein>
<evidence type="ECO:0000313" key="1">
    <source>
        <dbReference type="EMBL" id="OIQ72195.1"/>
    </source>
</evidence>
<name>A0A1J5Q405_9ZZZZ</name>
<comment type="caution">
    <text evidence="1">The sequence shown here is derived from an EMBL/GenBank/DDBJ whole genome shotgun (WGS) entry which is preliminary data.</text>
</comment>
<sequence>MGWNDHGLQIVDLMEFVGFGVGRTGHAGQLAVQTEVVLERDRGHGLVFRLDGDTFLGFYGLMQAFTPTPAGHQAPGELIDDDDLAGLYHVVLVTVVQVLGPQRRVQMVHQRDVGRVIQTGTLRNQIHFVQDAFGIFVTALGQENLVTFFINGEVADFGDALAGVRISFAFLFFQLRHDLLDGLVQIGLIFSLATDNQRRAGLVNQDRVDLVDDGVVQAALHTVSSFVDHVVTQVVKPVFIVGAVGDISPISGLFLFTWHLGQVNAY</sequence>